<feature type="transmembrane region" description="Helical" evidence="2">
    <location>
        <begin position="195"/>
        <end position="213"/>
    </location>
</feature>
<evidence type="ECO:0000256" key="2">
    <source>
        <dbReference type="SAM" id="Phobius"/>
    </source>
</evidence>
<keyword evidence="2" id="KW-0472">Membrane</keyword>
<dbReference type="PANTHER" id="PTHR42736">
    <property type="entry name" value="PROTEIN-GLUTAMINE GAMMA-GLUTAMYLTRANSFERASE"/>
    <property type="match status" value="1"/>
</dbReference>
<evidence type="ECO:0000313" key="4">
    <source>
        <dbReference type="EMBL" id="SME90428.1"/>
    </source>
</evidence>
<feature type="transmembrane region" description="Helical" evidence="2">
    <location>
        <begin position="108"/>
        <end position="127"/>
    </location>
</feature>
<dbReference type="InterPro" id="IPR002931">
    <property type="entry name" value="Transglutaminase-like"/>
</dbReference>
<feature type="transmembrane region" description="Helical" evidence="2">
    <location>
        <begin position="70"/>
        <end position="88"/>
    </location>
</feature>
<protein>
    <submittedName>
        <fullName evidence="4">Transglutaminase-like enzymes, putative cysteine proteases</fullName>
    </submittedName>
</protein>
<dbReference type="Gene3D" id="3.10.620.30">
    <property type="match status" value="1"/>
</dbReference>
<dbReference type="SMART" id="SM00460">
    <property type="entry name" value="TGc"/>
    <property type="match status" value="1"/>
</dbReference>
<proteinExistence type="predicted"/>
<dbReference type="Proteomes" id="UP000192939">
    <property type="component" value="Unassembled WGS sequence"/>
</dbReference>
<feature type="transmembrane region" description="Helical" evidence="2">
    <location>
        <begin position="132"/>
        <end position="152"/>
    </location>
</feature>
<feature type="transmembrane region" description="Helical" evidence="2">
    <location>
        <begin position="158"/>
        <end position="175"/>
    </location>
</feature>
<evidence type="ECO:0000259" key="3">
    <source>
        <dbReference type="SMART" id="SM00460"/>
    </source>
</evidence>
<feature type="region of interest" description="Disordered" evidence="1">
    <location>
        <begin position="308"/>
        <end position="328"/>
    </location>
</feature>
<dbReference type="Pfam" id="PF13559">
    <property type="entry name" value="DUF4129"/>
    <property type="match status" value="1"/>
</dbReference>
<dbReference type="InterPro" id="IPR025403">
    <property type="entry name" value="TgpA-like_C"/>
</dbReference>
<name>A0ABY1LTT6_9BACL</name>
<dbReference type="InterPro" id="IPR038765">
    <property type="entry name" value="Papain-like_cys_pep_sf"/>
</dbReference>
<feature type="domain" description="Transglutaminase-like" evidence="3">
    <location>
        <begin position="491"/>
        <end position="571"/>
    </location>
</feature>
<dbReference type="SUPFAM" id="SSF54001">
    <property type="entry name" value="Cysteine proteinases"/>
    <property type="match status" value="1"/>
</dbReference>
<dbReference type="InterPro" id="IPR052901">
    <property type="entry name" value="Bact_TGase-like"/>
</dbReference>
<gene>
    <name evidence="4" type="ORF">SAMN02744124_00055</name>
</gene>
<keyword evidence="5" id="KW-1185">Reference proteome</keyword>
<evidence type="ECO:0000313" key="5">
    <source>
        <dbReference type="Proteomes" id="UP000192939"/>
    </source>
</evidence>
<sequence>MKLLANTQLPKSYQNLTLLWIVIIAMQWIDFTEPLWFSVTTTLVTVTIILMALIEWLLPVQAAWKWMIKIIALLLIWRFILTTYGVYVPFGPLFPDQIRGMALTFTPYIWFSLVAWVLLEAALRLVVTRLRILVFLAAHLVAFTILDSFTRYYLWQNVAWIVFAGLGWLVSANFYEYRRKYPQGWQRLRQSPFKIAVNVFIVFACVLLIGISMPSVSPTLTDPYTAWIKRSGGGGGGPSTLTSALGNSPSAVQEEIVSGYSRDDKTLGDGFEFSYSPVMSIETPVRSYWRGETRRIYSGKGWADLEQEGRDTERYRGGPDAEPLEHEQPGKVETMRVEQIVTMNTDKEYPVLFGGYAIESVELLDERQQADMRWSAKQAELFWNGYRDPGDLPNYPRKYKVVANIPLIPLKELEQASYDTLYPEGAPEEYLQIPNNLPQRVKDLAAEITAEGETPYAKMDLLQQYLRQNYEYTNKPDLTRRRSDDFVDSFLFEIRQGYCDYYSTAMVVMARSLGIPARWVKGYAPGSQPSDEMMMRNPELGRAYNVSNADAHSWAELYFGDYGWIPFEATPGFVSPIMEAPEESEDTLTVDTNTDTEVAAAEDSFFSKLDPVVMQRIFVSAVSVLLLWTLYQLRSELYFLWLRLRLGRPLTPEEKTVYETLRLVRRMQRRGFTRGDQETLREAFERWKLERPQLAEVLDPLLLLYEQAMYSSSPSPAAANWRAARELSRKATRLVGGHGWKQAWPLGPKRTLGQ</sequence>
<feature type="transmembrane region" description="Helical" evidence="2">
    <location>
        <begin position="35"/>
        <end position="58"/>
    </location>
</feature>
<feature type="transmembrane region" description="Helical" evidence="2">
    <location>
        <begin position="12"/>
        <end position="29"/>
    </location>
</feature>
<accession>A0ABY1LTT6</accession>
<evidence type="ECO:0000256" key="1">
    <source>
        <dbReference type="SAM" id="MobiDB-lite"/>
    </source>
</evidence>
<organism evidence="4 5">
    <name type="scientific">Paenibacillus barengoltzii J12</name>
    <dbReference type="NCBI Taxonomy" id="935846"/>
    <lineage>
        <taxon>Bacteria</taxon>
        <taxon>Bacillati</taxon>
        <taxon>Bacillota</taxon>
        <taxon>Bacilli</taxon>
        <taxon>Bacillales</taxon>
        <taxon>Paenibacillaceae</taxon>
        <taxon>Paenibacillus</taxon>
    </lineage>
</organism>
<dbReference type="RefSeq" id="WP_085278019.1">
    <property type="nucleotide sequence ID" value="NZ_FXAE01000001.1"/>
</dbReference>
<comment type="caution">
    <text evidence="4">The sequence shown here is derived from an EMBL/GenBank/DDBJ whole genome shotgun (WGS) entry which is preliminary data.</text>
</comment>
<keyword evidence="2" id="KW-1133">Transmembrane helix</keyword>
<dbReference type="EMBL" id="FXAE01000001">
    <property type="protein sequence ID" value="SME90428.1"/>
    <property type="molecule type" value="Genomic_DNA"/>
</dbReference>
<dbReference type="PANTHER" id="PTHR42736:SF1">
    <property type="entry name" value="PROTEIN-GLUTAMINE GAMMA-GLUTAMYLTRANSFERASE"/>
    <property type="match status" value="1"/>
</dbReference>
<dbReference type="Pfam" id="PF01841">
    <property type="entry name" value="Transglut_core"/>
    <property type="match status" value="1"/>
</dbReference>
<keyword evidence="2" id="KW-0812">Transmembrane</keyword>
<reference evidence="4 5" key="1">
    <citation type="submission" date="2017-04" db="EMBL/GenBank/DDBJ databases">
        <authorList>
            <person name="Varghese N."/>
            <person name="Submissions S."/>
        </authorList>
    </citation>
    <scope>NUCLEOTIDE SEQUENCE [LARGE SCALE GENOMIC DNA]</scope>
    <source>
        <strain evidence="4 5">J12</strain>
    </source>
</reference>